<sequence>MKLFCWNVRGLGKLRAMNRLKNMLRGVNPQILFLMETKLDKRRMEMARRRCGFMFGIDIPAVGTRDGLSIGWKCDCDVTLKSYSRWHIDIEIKEENAVKWRFTGFYGCPEERNRTESWRLLKQLGVDQSLPWVVAGDFNEIAFSFEKHGGCVRSKRQMTEFRESLQECDLADLGFLGAWYTWERGRLTSTNIRERLDRAVANTEWWGLFPGYTVNHLTHTMSDHCPLLIDTAGHSISHRSNHSDRFRFDANWVMEEEMVEQLQTYWESSDSPVPARLKDLGSILQKWSMKNKKDRGARKKILQNRLTELTSADPDEEVLAELLEVKLRLNMEADKEELYWEQRARVNWLKYGDRNTPFFHNFATMRKKRNSIMGIKNENGDWVSGEEDMLNVATDYFKRLFTTTTVANVPSIVDSIHPKITNEMNELLLQPFKADEIKEAIDSMAPLKASGLDGYPAMFY</sequence>
<evidence type="ECO:0000313" key="2">
    <source>
        <dbReference type="EMBL" id="GMI82621.1"/>
    </source>
</evidence>
<dbReference type="InterPro" id="IPR036691">
    <property type="entry name" value="Endo/exonu/phosph_ase_sf"/>
</dbReference>
<dbReference type="SUPFAM" id="SSF56219">
    <property type="entry name" value="DNase I-like"/>
    <property type="match status" value="1"/>
</dbReference>
<dbReference type="Pfam" id="PF03372">
    <property type="entry name" value="Exo_endo_phos"/>
    <property type="match status" value="1"/>
</dbReference>
<dbReference type="InterPro" id="IPR005135">
    <property type="entry name" value="Endo/exonuclease/phosphatase"/>
</dbReference>
<gene>
    <name evidence="2" type="ORF">HRI_001931400</name>
</gene>
<comment type="caution">
    <text evidence="2">The sequence shown here is derived from an EMBL/GenBank/DDBJ whole genome shotgun (WGS) entry which is preliminary data.</text>
</comment>
<dbReference type="AlphaFoldDB" id="A0A9W7HSI5"/>
<reference evidence="2" key="1">
    <citation type="submission" date="2023-05" db="EMBL/GenBank/DDBJ databases">
        <title>Genome and transcriptome analyses reveal genes involved in the formation of fine ridges on petal epidermal cells in Hibiscus trionum.</title>
        <authorList>
            <person name="Koshimizu S."/>
            <person name="Masuda S."/>
            <person name="Ishii T."/>
            <person name="Shirasu K."/>
            <person name="Hoshino A."/>
            <person name="Arita M."/>
        </authorList>
    </citation>
    <scope>NUCLEOTIDE SEQUENCE</scope>
    <source>
        <strain evidence="2">Hamamatsu line</strain>
    </source>
</reference>
<organism evidence="2 3">
    <name type="scientific">Hibiscus trionum</name>
    <name type="common">Flower of an hour</name>
    <dbReference type="NCBI Taxonomy" id="183268"/>
    <lineage>
        <taxon>Eukaryota</taxon>
        <taxon>Viridiplantae</taxon>
        <taxon>Streptophyta</taxon>
        <taxon>Embryophyta</taxon>
        <taxon>Tracheophyta</taxon>
        <taxon>Spermatophyta</taxon>
        <taxon>Magnoliopsida</taxon>
        <taxon>eudicotyledons</taxon>
        <taxon>Gunneridae</taxon>
        <taxon>Pentapetalae</taxon>
        <taxon>rosids</taxon>
        <taxon>malvids</taxon>
        <taxon>Malvales</taxon>
        <taxon>Malvaceae</taxon>
        <taxon>Malvoideae</taxon>
        <taxon>Hibiscus</taxon>
    </lineage>
</organism>
<dbReference type="PANTHER" id="PTHR33710">
    <property type="entry name" value="BNAC02G09200D PROTEIN"/>
    <property type="match status" value="1"/>
</dbReference>
<evidence type="ECO:0000259" key="1">
    <source>
        <dbReference type="Pfam" id="PF03372"/>
    </source>
</evidence>
<protein>
    <recommendedName>
        <fullName evidence="1">Endonuclease/exonuclease/phosphatase domain-containing protein</fullName>
    </recommendedName>
</protein>
<dbReference type="Gene3D" id="3.60.10.10">
    <property type="entry name" value="Endonuclease/exonuclease/phosphatase"/>
    <property type="match status" value="1"/>
</dbReference>
<evidence type="ECO:0000313" key="3">
    <source>
        <dbReference type="Proteomes" id="UP001165190"/>
    </source>
</evidence>
<dbReference type="GO" id="GO:0003824">
    <property type="term" value="F:catalytic activity"/>
    <property type="evidence" value="ECO:0007669"/>
    <property type="project" value="InterPro"/>
</dbReference>
<dbReference type="PANTHER" id="PTHR33710:SF62">
    <property type="entry name" value="DUF4283 DOMAIN PROTEIN"/>
    <property type="match status" value="1"/>
</dbReference>
<dbReference type="OrthoDB" id="1001419at2759"/>
<proteinExistence type="predicted"/>
<name>A0A9W7HSI5_HIBTR</name>
<dbReference type="Proteomes" id="UP001165190">
    <property type="component" value="Unassembled WGS sequence"/>
</dbReference>
<dbReference type="EMBL" id="BSYR01000019">
    <property type="protein sequence ID" value="GMI82621.1"/>
    <property type="molecule type" value="Genomic_DNA"/>
</dbReference>
<keyword evidence="3" id="KW-1185">Reference proteome</keyword>
<accession>A0A9W7HSI5</accession>
<feature type="domain" description="Endonuclease/exonuclease/phosphatase" evidence="1">
    <location>
        <begin position="6"/>
        <end position="224"/>
    </location>
</feature>